<evidence type="ECO:0000256" key="1">
    <source>
        <dbReference type="ARBA" id="ARBA00022679"/>
    </source>
</evidence>
<evidence type="ECO:0000313" key="4">
    <source>
        <dbReference type="EMBL" id="MFC6955263.1"/>
    </source>
</evidence>
<reference evidence="4 5" key="1">
    <citation type="journal article" date="2019" name="Int. J. Syst. Evol. Microbiol.">
        <title>The Global Catalogue of Microorganisms (GCM) 10K type strain sequencing project: providing services to taxonomists for standard genome sequencing and annotation.</title>
        <authorList>
            <consortium name="The Broad Institute Genomics Platform"/>
            <consortium name="The Broad Institute Genome Sequencing Center for Infectious Disease"/>
            <person name="Wu L."/>
            <person name="Ma J."/>
        </authorList>
    </citation>
    <scope>NUCLEOTIDE SEQUENCE [LARGE SCALE GENOMIC DNA]</scope>
    <source>
        <strain evidence="4 5">GX26</strain>
    </source>
</reference>
<dbReference type="EC" id="2.4.2.7" evidence="4"/>
<accession>A0ABD5VNB4</accession>
<dbReference type="Gene3D" id="3.40.50.2020">
    <property type="match status" value="1"/>
</dbReference>
<dbReference type="RefSeq" id="WP_336352193.1">
    <property type="nucleotide sequence ID" value="NZ_JAZAQL010000005.1"/>
</dbReference>
<dbReference type="PANTHER" id="PTHR43864">
    <property type="entry name" value="HYPOXANTHINE/GUANINE PHOSPHORIBOSYLTRANSFERASE"/>
    <property type="match status" value="1"/>
</dbReference>
<evidence type="ECO:0000259" key="3">
    <source>
        <dbReference type="Pfam" id="PF00156"/>
    </source>
</evidence>
<comment type="caution">
    <text evidence="4">The sequence shown here is derived from an EMBL/GenBank/DDBJ whole genome shotgun (WGS) entry which is preliminary data.</text>
</comment>
<dbReference type="InterPro" id="IPR050118">
    <property type="entry name" value="Pur/Pyrimidine_PRTase"/>
</dbReference>
<dbReference type="Pfam" id="PF00156">
    <property type="entry name" value="Pribosyltran"/>
    <property type="match status" value="1"/>
</dbReference>
<dbReference type="SUPFAM" id="SSF53271">
    <property type="entry name" value="PRTase-like"/>
    <property type="match status" value="1"/>
</dbReference>
<sequence>MNRLRESIHDAPVVERDGYRYLVHPVSNGIPTLDPKLMREVVNGLLRLVDFEDADVIVTPVTMGVHVATALSLTTDVPLVVIRSREYGFDDEVPFEHPDGEYYLNDVTAGDDVVVVDDLVNTGQSIAAIVEAIDDVGANLVDVACVLRRVESRDDLVDVDVKSLLEVSVTADGVDVLDDASH</sequence>
<dbReference type="PANTHER" id="PTHR43864:SF1">
    <property type="entry name" value="XANTHINE PHOSPHORIBOSYLTRANSFERASE"/>
    <property type="match status" value="1"/>
</dbReference>
<organism evidence="4 5">
    <name type="scientific">Halorubellus litoreus</name>
    <dbReference type="NCBI Taxonomy" id="755308"/>
    <lineage>
        <taxon>Archaea</taxon>
        <taxon>Methanobacteriati</taxon>
        <taxon>Methanobacteriota</taxon>
        <taxon>Stenosarchaea group</taxon>
        <taxon>Halobacteria</taxon>
        <taxon>Halobacteriales</taxon>
        <taxon>Halorubellaceae</taxon>
        <taxon>Halorubellus</taxon>
    </lineage>
</organism>
<evidence type="ECO:0000256" key="2">
    <source>
        <dbReference type="ARBA" id="ARBA00022726"/>
    </source>
</evidence>
<dbReference type="EMBL" id="JBHSXN010000005">
    <property type="protein sequence ID" value="MFC6955263.1"/>
    <property type="molecule type" value="Genomic_DNA"/>
</dbReference>
<dbReference type="NCBIfam" id="NF002635">
    <property type="entry name" value="PRK02304.1-4"/>
    <property type="match status" value="1"/>
</dbReference>
<dbReference type="GO" id="GO:0003999">
    <property type="term" value="F:adenine phosphoribosyltransferase activity"/>
    <property type="evidence" value="ECO:0007669"/>
    <property type="project" value="UniProtKB-EC"/>
</dbReference>
<dbReference type="AlphaFoldDB" id="A0ABD5VNB4"/>
<keyword evidence="4" id="KW-0328">Glycosyltransferase</keyword>
<dbReference type="InterPro" id="IPR029057">
    <property type="entry name" value="PRTase-like"/>
</dbReference>
<dbReference type="CDD" id="cd06223">
    <property type="entry name" value="PRTases_typeI"/>
    <property type="match status" value="1"/>
</dbReference>
<evidence type="ECO:0000313" key="5">
    <source>
        <dbReference type="Proteomes" id="UP001596395"/>
    </source>
</evidence>
<keyword evidence="5" id="KW-1185">Reference proteome</keyword>
<gene>
    <name evidence="4" type="ORF">ACFQGB_20565</name>
</gene>
<protein>
    <submittedName>
        <fullName evidence="4">Adenine phosphoribosyltransferase</fullName>
        <ecNumber evidence="4">2.4.2.7</ecNumber>
    </submittedName>
</protein>
<dbReference type="Proteomes" id="UP001596395">
    <property type="component" value="Unassembled WGS sequence"/>
</dbReference>
<feature type="domain" description="Phosphoribosyltransferase" evidence="3">
    <location>
        <begin position="52"/>
        <end position="164"/>
    </location>
</feature>
<keyword evidence="1 4" id="KW-0808">Transferase</keyword>
<proteinExistence type="predicted"/>
<keyword evidence="2" id="KW-0660">Purine salvage</keyword>
<dbReference type="GO" id="GO:0006166">
    <property type="term" value="P:purine ribonucleoside salvage"/>
    <property type="evidence" value="ECO:0007669"/>
    <property type="project" value="UniProtKB-KW"/>
</dbReference>
<name>A0ABD5VNB4_9EURY</name>
<dbReference type="InterPro" id="IPR000836">
    <property type="entry name" value="PRTase_dom"/>
</dbReference>